<dbReference type="AlphaFoldDB" id="A0A4Y9RZN1"/>
<comment type="caution">
    <text evidence="2">The sequence shown here is derived from an EMBL/GenBank/DDBJ whole genome shotgun (WGS) entry which is preliminary data.</text>
</comment>
<organism evidence="2 3">
    <name type="scientific">Duganella callida</name>
    <dbReference type="NCBI Taxonomy" id="2561932"/>
    <lineage>
        <taxon>Bacteria</taxon>
        <taxon>Pseudomonadati</taxon>
        <taxon>Pseudomonadota</taxon>
        <taxon>Betaproteobacteria</taxon>
        <taxon>Burkholderiales</taxon>
        <taxon>Oxalobacteraceae</taxon>
        <taxon>Telluria group</taxon>
        <taxon>Duganella</taxon>
    </lineage>
</organism>
<dbReference type="CDD" id="cd08547">
    <property type="entry name" value="Type_II_cohesin"/>
    <property type="match status" value="1"/>
</dbReference>
<keyword evidence="3" id="KW-1185">Reference proteome</keyword>
<evidence type="ECO:0000313" key="2">
    <source>
        <dbReference type="EMBL" id="TFW13195.1"/>
    </source>
</evidence>
<gene>
    <name evidence="2" type="ORF">E4L98_29425</name>
</gene>
<name>A0A4Y9RZN1_9BURK</name>
<proteinExistence type="predicted"/>
<evidence type="ECO:0000313" key="3">
    <source>
        <dbReference type="Proteomes" id="UP000297729"/>
    </source>
</evidence>
<sequence>MRRRPAPTIRATSTMTAASPRSTCASWWPPARCRCAPNNRLSLSRWSPIMKKICVTALFWLGCLGALAPARALQITLVPHGGYQIAPGETLLVDLAISGLQSGGLSSELGAYHLDLYYDPDLLSYLPGAPSAWGTALGQPGNTALAQADTGTPGLLRLDEISLLDGATLDALQDDSFLLATLAFKVQMPPGPAPANTILFADDVLLGDAAGNRIPAALSDIPLLILQVDEPATAAIFGLGLAALAWRRRRGAAC</sequence>
<dbReference type="InterPro" id="IPR013424">
    <property type="entry name" value="Ice-binding_C"/>
</dbReference>
<dbReference type="Gene3D" id="2.60.40.680">
    <property type="match status" value="1"/>
</dbReference>
<reference evidence="2 3" key="1">
    <citation type="submission" date="2019-03" db="EMBL/GenBank/DDBJ databases">
        <title>Draft Genome Sequence of Duganella callidus sp. nov., a Novel Duganella Species Isolated from Cultivated Soil.</title>
        <authorList>
            <person name="Raths R."/>
            <person name="Peta V."/>
            <person name="Bucking H."/>
        </authorList>
    </citation>
    <scope>NUCLEOTIDE SEQUENCE [LARGE SCALE GENOMIC DNA]</scope>
    <source>
        <strain evidence="2 3">DN04</strain>
    </source>
</reference>
<feature type="domain" description="Ice-binding protein C-terminal" evidence="1">
    <location>
        <begin position="230"/>
        <end position="249"/>
    </location>
</feature>
<dbReference type="OrthoDB" id="8780722at2"/>
<dbReference type="EMBL" id="SPVG01000278">
    <property type="protein sequence ID" value="TFW13195.1"/>
    <property type="molecule type" value="Genomic_DNA"/>
</dbReference>
<protein>
    <submittedName>
        <fullName evidence="2">PEP-CTERM sorting domain-containing protein</fullName>
    </submittedName>
</protein>
<dbReference type="Proteomes" id="UP000297729">
    <property type="component" value="Unassembled WGS sequence"/>
</dbReference>
<dbReference type="Pfam" id="PF07589">
    <property type="entry name" value="PEP-CTERM"/>
    <property type="match status" value="1"/>
</dbReference>
<accession>A0A4Y9RZN1</accession>
<evidence type="ECO:0000259" key="1">
    <source>
        <dbReference type="Pfam" id="PF07589"/>
    </source>
</evidence>